<dbReference type="Gene3D" id="3.20.20.80">
    <property type="entry name" value="Glycosidases"/>
    <property type="match status" value="5"/>
</dbReference>
<dbReference type="PANTHER" id="PTHR11177:SF359">
    <property type="entry name" value="CHITINASE 10-RELATED"/>
    <property type="match status" value="1"/>
</dbReference>
<dbReference type="Gene3D" id="3.10.50.10">
    <property type="match status" value="4"/>
</dbReference>
<dbReference type="FunFam" id="3.10.50.10:FF:000004">
    <property type="entry name" value="Chitinase 5"/>
    <property type="match status" value="2"/>
</dbReference>
<dbReference type="InterPro" id="IPR017853">
    <property type="entry name" value="GH"/>
</dbReference>
<feature type="compositionally biased region" description="Low complexity" evidence="13">
    <location>
        <begin position="605"/>
        <end position="641"/>
    </location>
</feature>
<evidence type="ECO:0000256" key="8">
    <source>
        <dbReference type="ARBA" id="ARBA00023157"/>
    </source>
</evidence>
<sequence>MTFTILFFLLSTMRLLLNLVLILHYVLSAHEPTGDSPSFIRSAVESTPELSFIRSHVESVPEQEDVLAKITIEEEIGDKFLPLRSAVESIPTVSLRKAAPLTEEANEEPQTKSFIRSSVEYRPISEARPKWHSEKIQVREEDTADPFLKTSDKLQAYVAPSYINEFEPSPFRAGSPYQEIVSPETYQAQARLQPFAQLRSVNNFATKNLNPSPEVLCYLTNWGFHRKEDGKFVPEYLENELCTTIIYSFASLDPETLTIREFDPWVDVENSLYKRATSLKIPVLLAIGGWTDSSVPFLKKYGFKGIHIDWNYPKCWQSDCSAGPSSDKPNFTKFIKTIRSEFDKHDKNMKIGVALSGYKEIITEAYELPEISKAADFLTVMTYDYHGAWEQQTGHVSPLYGKTTDKYPQYNTDYAMQLLVKNGATREKLIMGIPFYGQTFTLENGNQQLVGEGAAANGPGEPGEFTRQPGMMAYYEICHRIRKSKWQMGRDHAHKSGPYAMLRNQWVGYEDPDSVEAKARYAVNNGFGGIAAWTVDLDDFHNRCCSEDFPLLRAVNRALGRLNSQPPRGENCNRPSEPVTPVAPVMTTISDSGASGTSSTHEHTTWPSWDPSSTTTATTPQLHGGATTTTTRTTTRRPATTLKPQGTTIPAPSVVMPVTESSCTNGPQFKADPKSCSSYYQCIFGEYRQQHCNGGLHYNKETSHCDWPESAKCKVSKKPSSTITTRRPNSSTHPVTSRTTTRPRTTTKPRTTLKPKTTTRKPHTTKKPIVQPSTCTNGEYYPDSECDSFSICVNNHLVPQRCSEGLQWNTQTNMCDWKDKVNCVSKKAYLKLIDARADVNDPCTDNTHLPYPGSCHEFLICNWDRLELSQCAPGLHWNQDLKICDWPDNAKCEPSTGEDESEVSHPEIAPPSTQRPKPVTTTTTQKPTYPTYKPVLEPYNGYYKWFVTSQTGLDLCTHIVYGFAVLDYSELTIRTHDSWADIDNKFYERVTELKRKGVKVSLALGGWNDSQGDKYSRLVRSASARAKFVRQALQFIERYGFEGLDLDWEYPVCWQTECNKGFADEKEGFTALVRELSEAFKPKNLLLSTAVSPSKKIIDAGYDVPELSKYFDWIAVMTYDFHGQWDKKTGHVAPLYHHPEDDYDYFNSNFSLNYWIEKGAPSRKIVMGMPLYGQSFSLESASNNGLNAKAPGPGTAGEFTRAAGFLAYYEICDRVRSQGWTVVQDPQGRMGPYAYKGNQWLNLGGGMVWALDLDDFKNRCGEGVHPLLTAIHDVLKDPPRDNEEFEPSPEPEEPEEVPESGETEHIPENIETLPEEEPDNEIGEIIDENQPEPVDNGIGIEGPIEEQPGTSTDEDYKVVCYFTNWAWYRQGGGKFLPEDIDPDLCTHIVYGFAVLDRDQLTIKPHDTWADLDNKFYERVVEFKKKGVKVTMAIGGWNDSAGDKYARLVKSSAARARFIKHVTEFIEKYNFDGLDLDWEYPVCWQVDSAVSPNRKVIDAGYDVPNLSHYFDWIAVMAYDYHGQWDKKTGHVAPMYEHPEGTMGFNANFTVNYWIEKGADPKKLVLGMPMYGQSFSLAEGNRNALNSPTYGGGEAGEATRARGFLSYYEICQNIKNKQWTVVRDPRGRMGPYAYKRDQWVSFDDIGMIRHKSEYVKAMGLGGAMIWALDLDDFKNVCDCETYPLLKTINRVLRNYGRSAPKCKLEDKAELAIEPSIDKRTTTRVPVTTKTTWNPPKTTKKPYQPPKELVRCDGRNFVPHNEDCNKYYICQHNMLMERKCPEGLHWNENYCDWPESANCKISVDRTTTTRRPKPVIPEKTTKKPSYESTSKKPIIKPSKDEKFKVVCYFTNWAWYRPGEGKYKPEDIDENLCTHIVYGFAVLNGETLTIRTHDSWADIDNKFYDKVVEYKNKGIRVTLAIGGWNDSLGDKYSRLVRNPQARAKFIRHVVDFLEKYGFEGLDLDWEYPVCWQVDCNKGQPSEKEGFAAFVRELSEEFRPRGLLLSAAVSPSKKVIDAGYDVPTLAKYFDWIAVMTYDFHGHWDKQTGHVAPLYYVEGDEYDYFNGNFSINYWIEKGAPPKKLVMGMPLYGQSFSLAAGFLAYYEICEKVNNGGWTVIRDPEGRIGPYAYHGSQWVSYDDVDEIRRKSQFVKKMGLGGGMVWALDLDDFRGRCGCGKHPLLRTLSQELRGISGHHVNNCT</sequence>
<evidence type="ECO:0000256" key="4">
    <source>
        <dbReference type="ARBA" id="ARBA00022669"/>
    </source>
</evidence>
<dbReference type="EC" id="3.2.1.14" evidence="3"/>
<dbReference type="Pfam" id="PF00704">
    <property type="entry name" value="Glyco_hydro_18"/>
    <property type="match status" value="5"/>
</dbReference>
<dbReference type="FunFam" id="3.20.20.80:FF:000007">
    <property type="entry name" value="Acidic mammalian chitinase"/>
    <property type="match status" value="1"/>
</dbReference>
<proteinExistence type="inferred from homology"/>
<keyword evidence="10 12" id="KW-0326">Glycosidase</keyword>
<dbReference type="InterPro" id="IPR001579">
    <property type="entry name" value="Glyco_hydro_18_chit_AS"/>
</dbReference>
<evidence type="ECO:0000256" key="7">
    <source>
        <dbReference type="ARBA" id="ARBA00023024"/>
    </source>
</evidence>
<feature type="compositionally biased region" description="Acidic residues" evidence="13">
    <location>
        <begin position="1313"/>
        <end position="1330"/>
    </location>
</feature>
<dbReference type="SMART" id="SM00494">
    <property type="entry name" value="ChtBD2"/>
    <property type="match status" value="4"/>
</dbReference>
<feature type="region of interest" description="Disordered" evidence="13">
    <location>
        <begin position="1808"/>
        <end position="1830"/>
    </location>
</feature>
<feature type="signal peptide" evidence="14">
    <location>
        <begin position="1"/>
        <end position="28"/>
    </location>
</feature>
<feature type="domain" description="GH18" evidence="16">
    <location>
        <begin position="213"/>
        <end position="562"/>
    </location>
</feature>
<dbReference type="FunFam" id="2.170.140.10:FF:000004">
    <property type="entry name" value="Chitinase 5"/>
    <property type="match status" value="1"/>
</dbReference>
<dbReference type="PROSITE" id="PS01095">
    <property type="entry name" value="GH18_1"/>
    <property type="match status" value="1"/>
</dbReference>
<dbReference type="SUPFAM" id="SSF51445">
    <property type="entry name" value="(Trans)glycosidases"/>
    <property type="match status" value="4"/>
</dbReference>
<keyword evidence="18" id="KW-1185">Reference proteome</keyword>
<evidence type="ECO:0000256" key="3">
    <source>
        <dbReference type="ARBA" id="ARBA00012729"/>
    </source>
</evidence>
<dbReference type="InterPro" id="IPR029070">
    <property type="entry name" value="Chitinase_insertion_sf"/>
</dbReference>
<keyword evidence="7" id="KW-0146">Chitin degradation</keyword>
<dbReference type="GO" id="GO:0008061">
    <property type="term" value="F:chitin binding"/>
    <property type="evidence" value="ECO:0007669"/>
    <property type="project" value="UniProtKB-KW"/>
</dbReference>
<feature type="compositionally biased region" description="Polar residues" evidence="13">
    <location>
        <begin position="589"/>
        <end position="599"/>
    </location>
</feature>
<feature type="region of interest" description="Disordered" evidence="13">
    <location>
        <begin position="589"/>
        <end position="653"/>
    </location>
</feature>
<keyword evidence="4" id="KW-0147">Chitin-binding</keyword>
<dbReference type="PROSITE" id="PS50940">
    <property type="entry name" value="CHIT_BIND_II"/>
    <property type="match status" value="4"/>
</dbReference>
<feature type="region of interest" description="Disordered" evidence="13">
    <location>
        <begin position="894"/>
        <end position="926"/>
    </location>
</feature>
<accession>T1GCZ6</accession>
<keyword evidence="11" id="KW-0624">Polysaccharide degradation</keyword>
<protein>
    <recommendedName>
        <fullName evidence="3">chitinase</fullName>
        <ecNumber evidence="3">3.2.1.14</ecNumber>
    </recommendedName>
</protein>
<keyword evidence="6 12" id="KW-0378">Hydrolase</keyword>
<evidence type="ECO:0000256" key="9">
    <source>
        <dbReference type="ARBA" id="ARBA00023277"/>
    </source>
</evidence>
<dbReference type="OMA" id="TRICDWP"/>
<dbReference type="STRING" id="36166.T1GCZ6"/>
<evidence type="ECO:0000256" key="6">
    <source>
        <dbReference type="ARBA" id="ARBA00022801"/>
    </source>
</evidence>
<organism evidence="17 18">
    <name type="scientific">Megaselia scalaris</name>
    <name type="common">Humpbacked fly</name>
    <name type="synonym">Phora scalaris</name>
    <dbReference type="NCBI Taxonomy" id="36166"/>
    <lineage>
        <taxon>Eukaryota</taxon>
        <taxon>Metazoa</taxon>
        <taxon>Ecdysozoa</taxon>
        <taxon>Arthropoda</taxon>
        <taxon>Hexapoda</taxon>
        <taxon>Insecta</taxon>
        <taxon>Pterygota</taxon>
        <taxon>Neoptera</taxon>
        <taxon>Endopterygota</taxon>
        <taxon>Diptera</taxon>
        <taxon>Brachycera</taxon>
        <taxon>Muscomorpha</taxon>
        <taxon>Platypezoidea</taxon>
        <taxon>Phoridae</taxon>
        <taxon>Megaseliini</taxon>
        <taxon>Megaselia</taxon>
    </lineage>
</organism>
<evidence type="ECO:0000313" key="17">
    <source>
        <dbReference type="EnsemblMetazoa" id="MESCA001171-PA"/>
    </source>
</evidence>
<dbReference type="CDD" id="cd02872">
    <property type="entry name" value="GH18_chitolectin_chitotriosidase"/>
    <property type="match status" value="1"/>
</dbReference>
<dbReference type="SUPFAM" id="SSF57625">
    <property type="entry name" value="Invertebrate chitin-binding proteins"/>
    <property type="match status" value="4"/>
</dbReference>
<evidence type="ECO:0000256" key="11">
    <source>
        <dbReference type="ARBA" id="ARBA00023326"/>
    </source>
</evidence>
<feature type="domain" description="Chitin-binding type-2" evidence="15">
    <location>
        <begin position="840"/>
        <end position="894"/>
    </location>
</feature>
<dbReference type="InterPro" id="IPR001223">
    <property type="entry name" value="Glyco_hydro18_cat"/>
</dbReference>
<comment type="catalytic activity">
    <reaction evidence="1">
        <text>Random endo-hydrolysis of N-acetyl-beta-D-glucosaminide (1-&gt;4)-beta-linkages in chitin and chitodextrins.</text>
        <dbReference type="EC" id="3.2.1.14"/>
    </reaction>
</comment>
<feature type="domain" description="Chitin-binding type-2" evidence="15">
    <location>
        <begin position="660"/>
        <end position="715"/>
    </location>
</feature>
<dbReference type="Gene3D" id="2.170.140.10">
    <property type="entry name" value="Chitin binding domain"/>
    <property type="match status" value="4"/>
</dbReference>
<dbReference type="GO" id="GO:0006032">
    <property type="term" value="P:chitin catabolic process"/>
    <property type="evidence" value="ECO:0007669"/>
    <property type="project" value="UniProtKB-KW"/>
</dbReference>
<feature type="compositionally biased region" description="Basic residues" evidence="13">
    <location>
        <begin position="745"/>
        <end position="766"/>
    </location>
</feature>
<name>T1GCZ6_MEGSC</name>
<dbReference type="PROSITE" id="PS51910">
    <property type="entry name" value="GH18_2"/>
    <property type="match status" value="3"/>
</dbReference>
<reference evidence="18" key="1">
    <citation type="submission" date="2013-02" db="EMBL/GenBank/DDBJ databases">
        <authorList>
            <person name="Hughes D."/>
        </authorList>
    </citation>
    <scope>NUCLEOTIDE SEQUENCE</scope>
    <source>
        <strain>Durham</strain>
        <strain evidence="18">NC isolate 2 -- Noor lab</strain>
    </source>
</reference>
<evidence type="ECO:0000256" key="2">
    <source>
        <dbReference type="ARBA" id="ARBA00009121"/>
    </source>
</evidence>
<evidence type="ECO:0000256" key="14">
    <source>
        <dbReference type="SAM" id="SignalP"/>
    </source>
</evidence>
<dbReference type="Pfam" id="PF01607">
    <property type="entry name" value="CBM_14"/>
    <property type="match status" value="4"/>
</dbReference>
<evidence type="ECO:0000259" key="16">
    <source>
        <dbReference type="PROSITE" id="PS51910"/>
    </source>
</evidence>
<feature type="compositionally biased region" description="Low complexity" evidence="13">
    <location>
        <begin position="732"/>
        <end position="744"/>
    </location>
</feature>
<evidence type="ECO:0000256" key="12">
    <source>
        <dbReference type="RuleBase" id="RU000489"/>
    </source>
</evidence>
<dbReference type="EMBL" id="CAQQ02393775">
    <property type="status" value="NOT_ANNOTATED_CDS"/>
    <property type="molecule type" value="Genomic_DNA"/>
</dbReference>
<feature type="region of interest" description="Disordered" evidence="13">
    <location>
        <begin position="1274"/>
        <end position="1351"/>
    </location>
</feature>
<dbReference type="FunFam" id="3.20.20.80:FF:000048">
    <property type="entry name" value="Brain chitinase and chia"/>
    <property type="match status" value="1"/>
</dbReference>
<evidence type="ECO:0000256" key="1">
    <source>
        <dbReference type="ARBA" id="ARBA00000822"/>
    </source>
</evidence>
<dbReference type="SMART" id="SM00636">
    <property type="entry name" value="Glyco_18"/>
    <property type="match status" value="4"/>
</dbReference>
<feature type="region of interest" description="Disordered" evidence="13">
    <location>
        <begin position="716"/>
        <end position="771"/>
    </location>
</feature>
<evidence type="ECO:0000259" key="15">
    <source>
        <dbReference type="PROSITE" id="PS50940"/>
    </source>
</evidence>
<dbReference type="HOGENOM" id="CLU_228329_0_0_1"/>
<feature type="compositionally biased region" description="Low complexity" evidence="13">
    <location>
        <begin position="914"/>
        <end position="926"/>
    </location>
</feature>
<feature type="compositionally biased region" description="Polar residues" evidence="13">
    <location>
        <begin position="718"/>
        <end position="731"/>
    </location>
</feature>
<dbReference type="GO" id="GO:0000272">
    <property type="term" value="P:polysaccharide catabolic process"/>
    <property type="evidence" value="ECO:0007669"/>
    <property type="project" value="UniProtKB-KW"/>
</dbReference>
<feature type="domain" description="Chitin-binding type-2" evidence="15">
    <location>
        <begin position="1746"/>
        <end position="1798"/>
    </location>
</feature>
<dbReference type="EnsemblMetazoa" id="MESCA001171-RA">
    <property type="protein sequence ID" value="MESCA001171-PA"/>
    <property type="gene ID" value="MESCA001171"/>
</dbReference>
<dbReference type="InterPro" id="IPR002557">
    <property type="entry name" value="Chitin-bd_dom"/>
</dbReference>
<dbReference type="FunFam" id="3.10.50.10:FF:000001">
    <property type="entry name" value="Chitinase 3-like 1"/>
    <property type="match status" value="1"/>
</dbReference>
<keyword evidence="9" id="KW-0119">Carbohydrate metabolism</keyword>
<dbReference type="InterPro" id="IPR011583">
    <property type="entry name" value="Chitinase_II/V-like_cat"/>
</dbReference>
<feature type="domain" description="GH18" evidence="16">
    <location>
        <begin position="934"/>
        <end position="1693"/>
    </location>
</feature>
<feature type="chain" id="PRO_5004576827" description="chitinase" evidence="14">
    <location>
        <begin position="29"/>
        <end position="2195"/>
    </location>
</feature>
<feature type="domain" description="Chitin-binding type-2" evidence="15">
    <location>
        <begin position="772"/>
        <end position="825"/>
    </location>
</feature>
<keyword evidence="8" id="KW-1015">Disulfide bond</keyword>
<dbReference type="GO" id="GO:0005576">
    <property type="term" value="C:extracellular region"/>
    <property type="evidence" value="ECO:0007669"/>
    <property type="project" value="InterPro"/>
</dbReference>
<dbReference type="PANTHER" id="PTHR11177">
    <property type="entry name" value="CHITINASE"/>
    <property type="match status" value="1"/>
</dbReference>
<reference evidence="17" key="2">
    <citation type="submission" date="2015-06" db="UniProtKB">
        <authorList>
            <consortium name="EnsemblMetazoa"/>
        </authorList>
    </citation>
    <scope>IDENTIFICATION</scope>
</reference>
<dbReference type="Proteomes" id="UP000015102">
    <property type="component" value="Unassembled WGS sequence"/>
</dbReference>
<dbReference type="SUPFAM" id="SSF54556">
    <property type="entry name" value="Chitinase insertion domain"/>
    <property type="match status" value="4"/>
</dbReference>
<comment type="similarity">
    <text evidence="2">Belongs to the glycosyl hydrolase 18 family. Chitinase class II subfamily.</text>
</comment>
<evidence type="ECO:0000313" key="18">
    <source>
        <dbReference type="Proteomes" id="UP000015102"/>
    </source>
</evidence>
<evidence type="ECO:0000256" key="13">
    <source>
        <dbReference type="SAM" id="MobiDB-lite"/>
    </source>
</evidence>
<evidence type="ECO:0000256" key="10">
    <source>
        <dbReference type="ARBA" id="ARBA00023295"/>
    </source>
</evidence>
<dbReference type="InterPro" id="IPR050314">
    <property type="entry name" value="Glycosyl_Hydrlase_18"/>
</dbReference>
<feature type="compositionally biased region" description="Acidic residues" evidence="13">
    <location>
        <begin position="1283"/>
        <end position="1301"/>
    </location>
</feature>
<dbReference type="GO" id="GO:0008843">
    <property type="term" value="F:endochitinase activity"/>
    <property type="evidence" value="ECO:0007669"/>
    <property type="project" value="UniProtKB-EC"/>
</dbReference>
<evidence type="ECO:0000256" key="5">
    <source>
        <dbReference type="ARBA" id="ARBA00022729"/>
    </source>
</evidence>
<feature type="domain" description="GH18" evidence="16">
    <location>
        <begin position="1840"/>
        <end position="2186"/>
    </location>
</feature>
<keyword evidence="5 14" id="KW-0732">Signal</keyword>
<dbReference type="InterPro" id="IPR036508">
    <property type="entry name" value="Chitin-bd_dom_sf"/>
</dbReference>